<dbReference type="Proteomes" id="UP001165121">
    <property type="component" value="Unassembled WGS sequence"/>
</dbReference>
<proteinExistence type="predicted"/>
<protein>
    <submittedName>
        <fullName evidence="1">Unnamed protein product</fullName>
    </submittedName>
</protein>
<organism evidence="1 2">
    <name type="scientific">Phytophthora fragariaefolia</name>
    <dbReference type="NCBI Taxonomy" id="1490495"/>
    <lineage>
        <taxon>Eukaryota</taxon>
        <taxon>Sar</taxon>
        <taxon>Stramenopiles</taxon>
        <taxon>Oomycota</taxon>
        <taxon>Peronosporomycetes</taxon>
        <taxon>Peronosporales</taxon>
        <taxon>Peronosporaceae</taxon>
        <taxon>Phytophthora</taxon>
    </lineage>
</organism>
<sequence>MDVGQPLPKPAGLLRIYICAAAVVDSEKKKADDPGISVFLARWDGFGYTTAGQSKTMGRVMDARDAMRKVGETFEWITEMKMPSSGVVSPFDDCLSVPKLGFLLPVSHFSTGYAGFV</sequence>
<gene>
    <name evidence="1" type="ORF">Pfra01_001502900</name>
</gene>
<comment type="caution">
    <text evidence="1">The sequence shown here is derived from an EMBL/GenBank/DDBJ whole genome shotgun (WGS) entry which is preliminary data.</text>
</comment>
<evidence type="ECO:0000313" key="2">
    <source>
        <dbReference type="Proteomes" id="UP001165121"/>
    </source>
</evidence>
<evidence type="ECO:0000313" key="1">
    <source>
        <dbReference type="EMBL" id="GMF43866.1"/>
    </source>
</evidence>
<name>A0A9W7CX13_9STRA</name>
<accession>A0A9W7CX13</accession>
<keyword evidence="2" id="KW-1185">Reference proteome</keyword>
<dbReference type="OrthoDB" id="10495742at2759"/>
<reference evidence="1" key="1">
    <citation type="submission" date="2023-04" db="EMBL/GenBank/DDBJ databases">
        <title>Phytophthora fragariaefolia NBRC 109709.</title>
        <authorList>
            <person name="Ichikawa N."/>
            <person name="Sato H."/>
            <person name="Tonouchi N."/>
        </authorList>
    </citation>
    <scope>NUCLEOTIDE SEQUENCE</scope>
    <source>
        <strain evidence="1">NBRC 109709</strain>
    </source>
</reference>
<dbReference type="AlphaFoldDB" id="A0A9W7CX13"/>
<dbReference type="EMBL" id="BSXT01001596">
    <property type="protein sequence ID" value="GMF43866.1"/>
    <property type="molecule type" value="Genomic_DNA"/>
</dbReference>